<dbReference type="InParanoid" id="E1ZX50"/>
<feature type="region of interest" description="Disordered" evidence="1">
    <location>
        <begin position="56"/>
        <end position="80"/>
    </location>
</feature>
<organism evidence="3">
    <name type="scientific">Camponotus floridanus</name>
    <name type="common">Florida carpenter ant</name>
    <dbReference type="NCBI Taxonomy" id="104421"/>
    <lineage>
        <taxon>Eukaryota</taxon>
        <taxon>Metazoa</taxon>
        <taxon>Ecdysozoa</taxon>
        <taxon>Arthropoda</taxon>
        <taxon>Hexapoda</taxon>
        <taxon>Insecta</taxon>
        <taxon>Pterygota</taxon>
        <taxon>Neoptera</taxon>
        <taxon>Endopterygota</taxon>
        <taxon>Hymenoptera</taxon>
        <taxon>Apocrita</taxon>
        <taxon>Aculeata</taxon>
        <taxon>Formicoidea</taxon>
        <taxon>Formicidae</taxon>
        <taxon>Formicinae</taxon>
        <taxon>Camponotus</taxon>
    </lineage>
</organism>
<proteinExistence type="predicted"/>
<evidence type="ECO:0000256" key="1">
    <source>
        <dbReference type="SAM" id="MobiDB-lite"/>
    </source>
</evidence>
<keyword evidence="3" id="KW-1185">Reference proteome</keyword>
<dbReference type="AlphaFoldDB" id="E1ZX50"/>
<gene>
    <name evidence="2" type="ORF">EAG_09856</name>
</gene>
<dbReference type="Proteomes" id="UP000000311">
    <property type="component" value="Unassembled WGS sequence"/>
</dbReference>
<reference evidence="2 3" key="1">
    <citation type="journal article" date="2010" name="Science">
        <title>Genomic comparison of the ants Camponotus floridanus and Harpegnathos saltator.</title>
        <authorList>
            <person name="Bonasio R."/>
            <person name="Zhang G."/>
            <person name="Ye C."/>
            <person name="Mutti N.S."/>
            <person name="Fang X."/>
            <person name="Qin N."/>
            <person name="Donahue G."/>
            <person name="Yang P."/>
            <person name="Li Q."/>
            <person name="Li C."/>
            <person name="Zhang P."/>
            <person name="Huang Z."/>
            <person name="Berger S.L."/>
            <person name="Reinberg D."/>
            <person name="Wang J."/>
            <person name="Liebig J."/>
        </authorList>
    </citation>
    <scope>NUCLEOTIDE SEQUENCE [LARGE SCALE GENOMIC DNA]</scope>
    <source>
        <strain evidence="3">C129</strain>
    </source>
</reference>
<name>E1ZX50_CAMFO</name>
<evidence type="ECO:0000313" key="2">
    <source>
        <dbReference type="EMBL" id="EFN74240.1"/>
    </source>
</evidence>
<protein>
    <submittedName>
        <fullName evidence="2">Uncharacterized protein</fullName>
    </submittedName>
</protein>
<evidence type="ECO:0000313" key="3">
    <source>
        <dbReference type="Proteomes" id="UP000000311"/>
    </source>
</evidence>
<dbReference type="EMBL" id="GL435014">
    <property type="protein sequence ID" value="EFN74240.1"/>
    <property type="molecule type" value="Genomic_DNA"/>
</dbReference>
<sequence>MHRRTVYVVSGVSSDRITEFLFSRTFLSRSSCLESSLGILEESVALGRSSVACLNEGRGATSGRSKDERVLSDSPSSHPARTIIPEEEARILASKKVARGRSFTHESWNSSTSARHTMRRLFVHV</sequence>
<accession>E1ZX50</accession>